<dbReference type="PRINTS" id="PR00937">
    <property type="entry name" value="TBOX"/>
</dbReference>
<evidence type="ECO:0000256" key="7">
    <source>
        <dbReference type="SAM" id="MobiDB-lite"/>
    </source>
</evidence>
<dbReference type="SMART" id="SM00425">
    <property type="entry name" value="TBOX"/>
    <property type="match status" value="1"/>
</dbReference>
<dbReference type="Pfam" id="PF00907">
    <property type="entry name" value="T-box"/>
    <property type="match status" value="1"/>
</dbReference>
<dbReference type="PANTHER" id="PTHR11267">
    <property type="entry name" value="T-BOX PROTEIN-RELATED"/>
    <property type="match status" value="1"/>
</dbReference>
<dbReference type="GO" id="GO:0001708">
    <property type="term" value="P:cell fate specification"/>
    <property type="evidence" value="ECO:0007669"/>
    <property type="project" value="TreeGrafter"/>
</dbReference>
<evidence type="ECO:0000256" key="4">
    <source>
        <dbReference type="ARBA" id="ARBA00023163"/>
    </source>
</evidence>
<dbReference type="PROSITE" id="PS50252">
    <property type="entry name" value="TBOX_3"/>
    <property type="match status" value="1"/>
</dbReference>
<dbReference type="GO" id="GO:0000978">
    <property type="term" value="F:RNA polymerase II cis-regulatory region sequence-specific DNA binding"/>
    <property type="evidence" value="ECO:0007669"/>
    <property type="project" value="InterPro"/>
</dbReference>
<dbReference type="InterPro" id="IPR001699">
    <property type="entry name" value="TF_T-box"/>
</dbReference>
<evidence type="ECO:0000256" key="1">
    <source>
        <dbReference type="ARBA" id="ARBA00004123"/>
    </source>
</evidence>
<accession>A0A7K4Y1F6</accession>
<dbReference type="GO" id="GO:0045893">
    <property type="term" value="P:positive regulation of DNA-templated transcription"/>
    <property type="evidence" value="ECO:0007669"/>
    <property type="project" value="InterPro"/>
</dbReference>
<dbReference type="GO" id="GO:0000785">
    <property type="term" value="C:chromatin"/>
    <property type="evidence" value="ECO:0007669"/>
    <property type="project" value="TreeGrafter"/>
</dbReference>
<keyword evidence="4" id="KW-0804">Transcription</keyword>
<comment type="caution">
    <text evidence="9">The sequence shown here is derived from an EMBL/GenBank/DDBJ whole genome shotgun (WGS) entry which is preliminary data.</text>
</comment>
<dbReference type="GO" id="GO:0000981">
    <property type="term" value="F:DNA-binding transcription factor activity, RNA polymerase II-specific"/>
    <property type="evidence" value="ECO:0007669"/>
    <property type="project" value="TreeGrafter"/>
</dbReference>
<evidence type="ECO:0000259" key="8">
    <source>
        <dbReference type="PROSITE" id="PS50252"/>
    </source>
</evidence>
<evidence type="ECO:0000256" key="3">
    <source>
        <dbReference type="ARBA" id="ARBA00023125"/>
    </source>
</evidence>
<evidence type="ECO:0000256" key="6">
    <source>
        <dbReference type="PROSITE-ProRule" id="PRU00201"/>
    </source>
</evidence>
<evidence type="ECO:0000313" key="10">
    <source>
        <dbReference type="Proteomes" id="UP000529728"/>
    </source>
</evidence>
<feature type="domain" description="T-box" evidence="8">
    <location>
        <begin position="61"/>
        <end position="246"/>
    </location>
</feature>
<dbReference type="SUPFAM" id="SSF49417">
    <property type="entry name" value="p53-like transcription factors"/>
    <property type="match status" value="1"/>
</dbReference>
<dbReference type="PROSITE" id="PS01283">
    <property type="entry name" value="TBOX_1"/>
    <property type="match status" value="1"/>
</dbReference>
<comment type="caution">
    <text evidence="6">Lacks conserved residue(s) required for the propagation of feature annotation.</text>
</comment>
<keyword evidence="10" id="KW-1185">Reference proteome</keyword>
<protein>
    <submittedName>
        <fullName evidence="9">TBX4 factor</fullName>
    </submittedName>
</protein>
<feature type="non-terminal residue" evidence="9">
    <location>
        <position position="544"/>
    </location>
</feature>
<dbReference type="InterPro" id="IPR046360">
    <property type="entry name" value="T-box_DNA-bd"/>
</dbReference>
<dbReference type="EMBL" id="VWZN01021101">
    <property type="protein sequence ID" value="NWR52852.1"/>
    <property type="molecule type" value="Genomic_DNA"/>
</dbReference>
<gene>
    <name evidence="9" type="primary">Tbx4</name>
    <name evidence="9" type="ORF">REGSAT_R05490</name>
</gene>
<keyword evidence="2" id="KW-0805">Transcription regulation</keyword>
<organism evidence="9 10">
    <name type="scientific">Regulus satrapa</name>
    <name type="common">Golden-crowned kinglet</name>
    <dbReference type="NCBI Taxonomy" id="13245"/>
    <lineage>
        <taxon>Eukaryota</taxon>
        <taxon>Metazoa</taxon>
        <taxon>Chordata</taxon>
        <taxon>Craniata</taxon>
        <taxon>Vertebrata</taxon>
        <taxon>Euteleostomi</taxon>
        <taxon>Archelosauria</taxon>
        <taxon>Archosauria</taxon>
        <taxon>Dinosauria</taxon>
        <taxon>Saurischia</taxon>
        <taxon>Theropoda</taxon>
        <taxon>Coelurosauria</taxon>
        <taxon>Aves</taxon>
        <taxon>Neognathae</taxon>
        <taxon>Neoaves</taxon>
        <taxon>Telluraves</taxon>
        <taxon>Australaves</taxon>
        <taxon>Passeriformes</taxon>
        <taxon>Regulidae</taxon>
        <taxon>Regulus</taxon>
    </lineage>
</organism>
<dbReference type="PANTHER" id="PTHR11267:SF29">
    <property type="entry name" value="T-BOX TRANSCRIPTION FACTOR TBX4"/>
    <property type="match status" value="1"/>
</dbReference>
<dbReference type="Proteomes" id="UP000529728">
    <property type="component" value="Unassembled WGS sequence"/>
</dbReference>
<sequence>MLQEKSLSETEEGFPTAPAPGHADTSAGSPVLGVAGGSTTPLSSPQLPDPEQTIENIKVYLHEKELWKKFHEAGTEMIITKAGRRMFPSYKVKVTGMNPKTKYILLIDIVPADDHRYKFCDNKWMVAGKAEPAMPGRLYVHPDSPATGAHWMRQLVSFQKLKLTNNHLDPFGHVRETFCRGFGWRRARNAEFVAGMLGGMSQLLMVNLIMRSSIISWGWGSIYCKWREPITQLKIENNPFAKGFRGSDDSDLRVARLQSKEYPVISKSIMRQRLVSSHGQLSAKPDVNPLHGNHQTLQHYQYENGAHMQFAASDTQDLPLNTFTAQRDSGLFYHCLKRRESARHLDLPCKRSYLDASSSVGDDHYFRSPPPYEQQMLSPSYCGEVAPREACMYSGSGADIAAVSAVDDLPPPPPPLSCNMWTSVAPYTSYSVQTVETVPYQPFPAHFPAAPMMPRLPAMAGQGSQPPGSGPFSVYNQLGPGRERGPASAFPRDRGHPAVCERKAPSPHLNAANEFLYSQSFSLSRESSLQYHSGMGAVENWTDG</sequence>
<dbReference type="GO" id="GO:0005634">
    <property type="term" value="C:nucleus"/>
    <property type="evidence" value="ECO:0007669"/>
    <property type="project" value="UniProtKB-SubCell"/>
</dbReference>
<dbReference type="InterPro" id="IPR018186">
    <property type="entry name" value="TF_T-box_CS"/>
</dbReference>
<dbReference type="InterPro" id="IPR008967">
    <property type="entry name" value="p53-like_TF_DNA-bd_sf"/>
</dbReference>
<dbReference type="InterPro" id="IPR036960">
    <property type="entry name" value="T-box_sf"/>
</dbReference>
<evidence type="ECO:0000313" key="9">
    <source>
        <dbReference type="EMBL" id="NWR52852.1"/>
    </source>
</evidence>
<reference evidence="9 10" key="1">
    <citation type="submission" date="2019-09" db="EMBL/GenBank/DDBJ databases">
        <title>Bird 10,000 Genomes (B10K) Project - Family phase.</title>
        <authorList>
            <person name="Zhang G."/>
        </authorList>
    </citation>
    <scope>NUCLEOTIDE SEQUENCE [LARGE SCALE GENOMIC DNA]</scope>
    <source>
        <strain evidence="9">B10K-DU-001-18</strain>
        <tissue evidence="9">Muscle</tissue>
    </source>
</reference>
<evidence type="ECO:0000256" key="2">
    <source>
        <dbReference type="ARBA" id="ARBA00023015"/>
    </source>
</evidence>
<evidence type="ECO:0000256" key="5">
    <source>
        <dbReference type="ARBA" id="ARBA00023242"/>
    </source>
</evidence>
<dbReference type="Gene3D" id="2.60.40.820">
    <property type="entry name" value="Transcription factor, T-box"/>
    <property type="match status" value="1"/>
</dbReference>
<comment type="subcellular location">
    <subcellularLocation>
        <location evidence="1 6">Nucleus</location>
    </subcellularLocation>
</comment>
<keyword evidence="3 6" id="KW-0238">DNA-binding</keyword>
<feature type="compositionally biased region" description="Polar residues" evidence="7">
    <location>
        <begin position="37"/>
        <end position="46"/>
    </location>
</feature>
<feature type="non-terminal residue" evidence="9">
    <location>
        <position position="1"/>
    </location>
</feature>
<keyword evidence="5 6" id="KW-0539">Nucleus</keyword>
<dbReference type="AlphaFoldDB" id="A0A7K4Y1F6"/>
<feature type="region of interest" description="Disordered" evidence="7">
    <location>
        <begin position="1"/>
        <end position="50"/>
    </location>
</feature>
<dbReference type="GO" id="GO:0001525">
    <property type="term" value="P:angiogenesis"/>
    <property type="evidence" value="ECO:0007669"/>
    <property type="project" value="TreeGrafter"/>
</dbReference>
<name>A0A7K4Y1F6_REGSA</name>
<dbReference type="OrthoDB" id="7442607at2759"/>
<dbReference type="PROSITE" id="PS01264">
    <property type="entry name" value="TBOX_2"/>
    <property type="match status" value="1"/>
</dbReference>
<proteinExistence type="predicted"/>